<dbReference type="OrthoDB" id="9810913at2"/>
<evidence type="ECO:0000256" key="3">
    <source>
        <dbReference type="PIRSR" id="PIRSR000390-1"/>
    </source>
</evidence>
<evidence type="ECO:0000256" key="4">
    <source>
        <dbReference type="PIRSR" id="PIRSR000390-2"/>
    </source>
</evidence>
<dbReference type="PIRSF" id="PIRSF000390">
    <property type="entry name" value="PLP_StrS"/>
    <property type="match status" value="1"/>
</dbReference>
<keyword evidence="7" id="KW-1185">Reference proteome</keyword>
<feature type="modified residue" description="N6-(pyridoxal phosphate)lysine" evidence="4">
    <location>
        <position position="186"/>
    </location>
</feature>
<proteinExistence type="inferred from homology"/>
<reference evidence="6 7" key="1">
    <citation type="journal article" date="2015" name="Int. J. Syst. Evol. Microbiol.">
        <title>Sporolactobacillus shoreae sp. nov. and Sporolactobacillus spathodeae sp. nov., two spore-forming lactic acid bacteria isolated from tree barks in Thailand.</title>
        <authorList>
            <person name="Thamacharoensuk T."/>
            <person name="Kitahara M."/>
            <person name="Ohkuma M."/>
            <person name="Thongchul N."/>
            <person name="Tanasupawat S."/>
        </authorList>
    </citation>
    <scope>NUCLEOTIDE SEQUENCE [LARGE SCALE GENOMIC DNA]</scope>
    <source>
        <strain evidence="6 7">BK92</strain>
    </source>
</reference>
<evidence type="ECO:0000256" key="5">
    <source>
        <dbReference type="RuleBase" id="RU004508"/>
    </source>
</evidence>
<dbReference type="FunFam" id="3.40.640.10:FF:000089">
    <property type="entry name" value="Aminotransferase, DegT/DnrJ/EryC1/StrS family"/>
    <property type="match status" value="1"/>
</dbReference>
<sequence>MKIPFNNFKPMHHEIKSEVLAKFNEIYDKSWYINGTEVENFEKEFASYCGSKYCIGCGNGLDSLCLILRGYDIQEGDEVIVPSNTYIATALAVSSVGAAPVFVEPDIRTYNINPDRVEEKITNKTKAIIAVHLYGQPAEMDKINKMAEKYGLKVIEDAAQGHGAQYKGIRTGNLGDAAGFSFYPSKNLGALGDAGAVVTNDPALALKIKALSNYGSDRKYHNIYKGVNSRLDEIQASFLRIKLKHLNRWNNQRKAIAEHYLRHIDNDRIIKPFVSDFADPVWHIFAVRTKKRNDFQDYLGKNGIGTTIHYPIAMHLQDAYKDLKIKKGELPIAEQIADEILSLPMWYGMRDTEINDVIEKVNAWK</sequence>
<dbReference type="Proteomes" id="UP000298347">
    <property type="component" value="Unassembled WGS sequence"/>
</dbReference>
<evidence type="ECO:0000313" key="6">
    <source>
        <dbReference type="EMBL" id="TGA99981.1"/>
    </source>
</evidence>
<keyword evidence="6" id="KW-0808">Transferase</keyword>
<dbReference type="EMBL" id="SRJD01000002">
    <property type="protein sequence ID" value="TGA99981.1"/>
    <property type="molecule type" value="Genomic_DNA"/>
</dbReference>
<dbReference type="Gene3D" id="3.90.1150.10">
    <property type="entry name" value="Aspartate Aminotransferase, domain 1"/>
    <property type="match status" value="1"/>
</dbReference>
<dbReference type="GO" id="GO:0008483">
    <property type="term" value="F:transaminase activity"/>
    <property type="evidence" value="ECO:0007669"/>
    <property type="project" value="UniProtKB-KW"/>
</dbReference>
<dbReference type="Pfam" id="PF01041">
    <property type="entry name" value="DegT_DnrJ_EryC1"/>
    <property type="match status" value="1"/>
</dbReference>
<comment type="similarity">
    <text evidence="2 5">Belongs to the DegT/DnrJ/EryC1 family.</text>
</comment>
<keyword evidence="1 4" id="KW-0663">Pyridoxal phosphate</keyword>
<dbReference type="PANTHER" id="PTHR30244">
    <property type="entry name" value="TRANSAMINASE"/>
    <property type="match status" value="1"/>
</dbReference>
<name>A0A4Z0GTF8_9BACL</name>
<evidence type="ECO:0000256" key="1">
    <source>
        <dbReference type="ARBA" id="ARBA00022898"/>
    </source>
</evidence>
<gene>
    <name evidence="6" type="ORF">E4665_03255</name>
</gene>
<dbReference type="InterPro" id="IPR015421">
    <property type="entry name" value="PyrdxlP-dep_Trfase_major"/>
</dbReference>
<dbReference type="AlphaFoldDB" id="A0A4Z0GTF8"/>
<dbReference type="InterPro" id="IPR000653">
    <property type="entry name" value="DegT/StrS_aminotransferase"/>
</dbReference>
<dbReference type="RefSeq" id="WP_135347376.1">
    <property type="nucleotide sequence ID" value="NZ_SRJD01000002.1"/>
</dbReference>
<dbReference type="PANTHER" id="PTHR30244:SF36">
    <property type="entry name" value="3-OXO-GLUCOSE-6-PHOSPHATE:GLUTAMATE AMINOTRANSFERASE"/>
    <property type="match status" value="1"/>
</dbReference>
<keyword evidence="6" id="KW-0032">Aminotransferase</keyword>
<comment type="caution">
    <text evidence="6">The sequence shown here is derived from an EMBL/GenBank/DDBJ whole genome shotgun (WGS) entry which is preliminary data.</text>
</comment>
<dbReference type="SUPFAM" id="SSF53383">
    <property type="entry name" value="PLP-dependent transferases"/>
    <property type="match status" value="1"/>
</dbReference>
<dbReference type="GO" id="GO:0000271">
    <property type="term" value="P:polysaccharide biosynthetic process"/>
    <property type="evidence" value="ECO:0007669"/>
    <property type="project" value="TreeGrafter"/>
</dbReference>
<dbReference type="Gene3D" id="3.40.640.10">
    <property type="entry name" value="Type I PLP-dependent aspartate aminotransferase-like (Major domain)"/>
    <property type="match status" value="1"/>
</dbReference>
<dbReference type="GO" id="GO:0030170">
    <property type="term" value="F:pyridoxal phosphate binding"/>
    <property type="evidence" value="ECO:0007669"/>
    <property type="project" value="UniProtKB-ARBA"/>
</dbReference>
<accession>A0A4Z0GTF8</accession>
<dbReference type="InterPro" id="IPR015422">
    <property type="entry name" value="PyrdxlP-dep_Trfase_small"/>
</dbReference>
<evidence type="ECO:0000256" key="2">
    <source>
        <dbReference type="ARBA" id="ARBA00037999"/>
    </source>
</evidence>
<dbReference type="CDD" id="cd00616">
    <property type="entry name" value="AHBA_syn"/>
    <property type="match status" value="1"/>
</dbReference>
<organism evidence="6 7">
    <name type="scientific">Sporolactobacillus shoreae</name>
    <dbReference type="NCBI Taxonomy" id="1465501"/>
    <lineage>
        <taxon>Bacteria</taxon>
        <taxon>Bacillati</taxon>
        <taxon>Bacillota</taxon>
        <taxon>Bacilli</taxon>
        <taxon>Bacillales</taxon>
        <taxon>Sporolactobacillaceae</taxon>
        <taxon>Sporolactobacillus</taxon>
    </lineage>
</organism>
<dbReference type="InterPro" id="IPR015424">
    <property type="entry name" value="PyrdxlP-dep_Trfase"/>
</dbReference>
<protein>
    <submittedName>
        <fullName evidence="6">DegT/DnrJ/EryC1/StrS family aminotransferase</fullName>
    </submittedName>
</protein>
<evidence type="ECO:0000313" key="7">
    <source>
        <dbReference type="Proteomes" id="UP000298347"/>
    </source>
</evidence>
<feature type="active site" description="Proton acceptor" evidence="3">
    <location>
        <position position="186"/>
    </location>
</feature>